<feature type="region of interest" description="Disordered" evidence="1">
    <location>
        <begin position="1167"/>
        <end position="1193"/>
    </location>
</feature>
<feature type="compositionally biased region" description="Low complexity" evidence="1">
    <location>
        <begin position="545"/>
        <end position="555"/>
    </location>
</feature>
<feature type="compositionally biased region" description="Basic and acidic residues" evidence="1">
    <location>
        <begin position="2024"/>
        <end position="2035"/>
    </location>
</feature>
<dbReference type="Proteomes" id="UP001149090">
    <property type="component" value="Unassembled WGS sequence"/>
</dbReference>
<dbReference type="InterPro" id="IPR001680">
    <property type="entry name" value="WD40_rpt"/>
</dbReference>
<feature type="compositionally biased region" description="Acidic residues" evidence="1">
    <location>
        <begin position="1544"/>
        <end position="1579"/>
    </location>
</feature>
<feature type="region of interest" description="Disordered" evidence="1">
    <location>
        <begin position="1604"/>
        <end position="1625"/>
    </location>
</feature>
<evidence type="ECO:0000256" key="1">
    <source>
        <dbReference type="SAM" id="MobiDB-lite"/>
    </source>
</evidence>
<sequence>MNNQNTQQSFILSPTQNITPIPTNRIEHTEISNKLIFSYFSNSTIYTVNHRLYPISQFNIKDSQPVCLAWSNLSNLLAVGTTSNIQFYQLFYENEDYQFSFLSSLDYIAKKMFWSQFDNYFIISSEKLLIFKMNSKKEFEKYYEIPVFSDILDCQFSPDERLFFTVCKDQSFAKVWFRQSKSSKDLNFIYLRHPSKVLSAQWRTGYHLTTNTPRKQVLLTLCQDGIVRIWSETNFCEPFCFYVCNVLVRSPNIQVCWLNAKPLPSQKPLELNISAIDKDTQDTNNDEKDENPKKSMKNINITNTNTNSNTNTNTNSHTNSFDEYNEDKMTRSTSNLSDSENSIVEYEAHENQDNLKISIIQNKAEGPHGHQYLLTSEINQAREFYIKSSSEKTRDLILGIDSQGTIIIWIIKGLSEQSRKTPTIQEFAKFTQAINMFTPSSNLTYLFVSQNSYKSWPFFWSGDRKTLLPSHLKFYTQITYYKKNENTPNHPFTEFSFWEIEYGKGISEYSQTKPLVSFDLPAKSPSLQKRQIKENLNTEKEKNNDNNNNNNNNNNNDKKNRNKNKKKKKIAQKSALKKKIPKKRTEKKDHHSLQTPTSWLTLRSNLIGHSSEIIKVISHSNLPLIGSLDIDGNCFLWTYSESKFQAKSKGLHSLGCLNLLLKNKQFPSNSAFKNIFFSPELPLLFAQDVNGLHCFDIHMQNYKSISSIFKFSQTVLKPEEYNIKNGILDIQIFVSNQPQFLVLCFSSFDKKHLILKMIPFSRQKNQISLSPSSEHKNINEIELDSHEEIAIIAKPLNTCISSDSTSLFNLLVADFFHFETSQKNISILKAINIDKFATFSENESFIYIWTLKSSFPTFGLEQKISITNNSQQNSNIQFDWFDIQNNTQILTVSDGRKIIIYGSKPVCDEYIYQSFIYQKPTERNNQESFETISYWQPLAEFANQTQEKNKFGAFQWSSNGFLLVSNLDTLHVLRSVHQDHKENNDSEFETSQELSIPNIIYKKTRPLPYYHSQNLFSDLKAGKFNRIEALFEHFFNFLKQKIENPQFMTPEIGLPLDIQEMLNLSQNEQEKTQNYDAIFETRDLSQEDDKPDKKEKLKKIKSWITQINIFPQDEYPKEETIKIISLIEVFCIKDEIKGALDDPSFNFFLQLKYNEILDQNRKQFEIKKDQDENQENAEETRNKSEKDQEKQPTLSIMNANKESACSYENYFFSSADVAWAFLSDSQEQLIQSCFPSPELFKWRNIRALGCGYWVKSQQTLQSLVEKIAISEFKARENPEDCALFYLAMKKVAVLSGIYKTTKDIKLSKFLQNNFQEQRWKTAALKNIYKLLGLRRFDLAASFFLLIDKIDDAIGVIIKNIQDIQLAVVVARLYLGDQNENFLNFILEKILPLATNQNDVFMQFIFYFWSKKYQESVNCLLGLSYQNKTILPQITNNEQQPTIILQNQDSRFIKKPFDYSLIQFIQQIKQNISIKNIKISQESFVNCWKNSFHLHSIQGSSFLAFENLQILEDLLLKKEDVDLDQNSQKKEQNEKEKSDVFGFDENNESDKNDENDENNDNNENDENNFDDMDNDNDGDGDGFGFGFGFGGGTTTSTFSYGIDLDNFDESQFDDDNDTQEEKQNENSIEKEIEIEIEKEKEKEKENIEFEEKEKNQLQDNLSKDIIKHFQFEYSLELLSQFLPQTSLEFTIEYPGYLFAKKKEREIEFISKICNQIASIIEQNDINLIRSFSQRKAFEFAQSLLILYRAQKSLQKKEDPNSVKIISRAIFTLYFGIFVFGFSQKRYDIILHFFKRELQEEDFFTDLITKLQNFVQEYIENYSEAVKSIDIQKAKTEEDIYDFELKKRLGLIENEDEKEKEKDQKKPSFEQKAKQRAQKNMQNINQVDLFFENIKRIAFYLSDLAVLHFFKTYLKIQFVKWFGSGMTENSQMTTPLKIEQQILVSMEHLKSETRDNLFKFCSHHIDLIPNFTLFLEEVLGFNFEDEKCNDLWKLIKQKYQMFLVDTIKDIMRKNTYYNSEPGMESQQREGENKESTTKGVLTEKKIKELRAAKTHVLHTSSGLIRSFCLNSLNHNQITIASTKGLRTFDTVPEIVSDNKVKLLSRNLTTADTYDLENLKNQPKDKSQKSYEDITTTKMDFTQKVKSSEVQFDSLSRLKKKNTIANLSVQNLSKQPKSHVPIFEKNKSTNPMHSYATPDIISKNVDKFKVEKILTGPIYQSRTPVLQFDDYYSYLRKKRQRIASLIQENNFIERKKNLRESYESTWVESHPKSPFYVSSGLDGELLLLEFDSDSYIHQIQKPNNKRITKLYFNQEGSRFGICDSTGQITLWDFDSQNSGFAPFYTLDSFLHRVNDFLFVNSGSVIATLGKTDAKTECVSLWDILLPSDNNRVTSFPIKKDGGASSLAFSKRYNLLVTGGKKGKLHIFDIRKSETLLTIKQKSTSTIKTISLDPNDHLISVGSMDGSISLYEFPTFKLVKKWKAVHEKKHLFRDKGSTHRMTTYGVTRVLLTEHGVYSSGGDGKMIVRYFDI</sequence>
<gene>
    <name evidence="3" type="ORF">M0811_02441</name>
</gene>
<dbReference type="InterPro" id="IPR015943">
    <property type="entry name" value="WD40/YVTN_repeat-like_dom_sf"/>
</dbReference>
<dbReference type="Pfam" id="PF00400">
    <property type="entry name" value="WD40"/>
    <property type="match status" value="1"/>
</dbReference>
<dbReference type="GO" id="GO:0043291">
    <property type="term" value="C:RAVE complex"/>
    <property type="evidence" value="ECO:0007669"/>
    <property type="project" value="TreeGrafter"/>
</dbReference>
<dbReference type="InterPro" id="IPR022033">
    <property type="entry name" value="Rav1p_C"/>
</dbReference>
<feature type="compositionally biased region" description="Acidic residues" evidence="1">
    <location>
        <begin position="1604"/>
        <end position="1617"/>
    </location>
</feature>
<dbReference type="SUPFAM" id="SSF50978">
    <property type="entry name" value="WD40 repeat-like"/>
    <property type="match status" value="2"/>
</dbReference>
<feature type="domain" description="RAVE complex protein Rav1 C-terminal" evidence="2">
    <location>
        <begin position="815"/>
        <end position="1482"/>
    </location>
</feature>
<feature type="region of interest" description="Disordered" evidence="1">
    <location>
        <begin position="275"/>
        <end position="323"/>
    </location>
</feature>
<dbReference type="GO" id="GO:0007035">
    <property type="term" value="P:vacuolar acidification"/>
    <property type="evidence" value="ECO:0007669"/>
    <property type="project" value="TreeGrafter"/>
</dbReference>
<dbReference type="PANTHER" id="PTHR13950">
    <property type="entry name" value="RABCONNECTIN-RELATED"/>
    <property type="match status" value="1"/>
</dbReference>
<protein>
    <submittedName>
        <fullName evidence="3">Rabconnectin-related</fullName>
    </submittedName>
</protein>
<feature type="compositionally biased region" description="Low complexity" evidence="1">
    <location>
        <begin position="298"/>
        <end position="319"/>
    </location>
</feature>
<feature type="region of interest" description="Disordered" evidence="1">
    <location>
        <begin position="1524"/>
        <end position="1582"/>
    </location>
</feature>
<dbReference type="InterPro" id="IPR052208">
    <property type="entry name" value="DmX-like/RAVE_component"/>
</dbReference>
<feature type="compositionally biased region" description="Basic residues" evidence="1">
    <location>
        <begin position="560"/>
        <end position="585"/>
    </location>
</feature>
<feature type="compositionally biased region" description="Basic and acidic residues" evidence="1">
    <location>
        <begin position="1526"/>
        <end position="1538"/>
    </location>
</feature>
<proteinExistence type="predicted"/>
<accession>A0A9Q0L9C5</accession>
<dbReference type="Pfam" id="PF12234">
    <property type="entry name" value="Rav1p_C"/>
    <property type="match status" value="1"/>
</dbReference>
<dbReference type="SMART" id="SM00320">
    <property type="entry name" value="WD40"/>
    <property type="match status" value="8"/>
</dbReference>
<dbReference type="EMBL" id="JAPDFW010000114">
    <property type="protein sequence ID" value="KAJ5068508.1"/>
    <property type="molecule type" value="Genomic_DNA"/>
</dbReference>
<feature type="region of interest" description="Disordered" evidence="1">
    <location>
        <begin position="2016"/>
        <end position="2035"/>
    </location>
</feature>
<keyword evidence="4" id="KW-1185">Reference proteome</keyword>
<dbReference type="Gene3D" id="2.130.10.10">
    <property type="entry name" value="YVTN repeat-like/Quinoprotein amine dehydrogenase"/>
    <property type="match status" value="2"/>
</dbReference>
<dbReference type="OrthoDB" id="8526577at2759"/>
<feature type="region of interest" description="Disordered" evidence="1">
    <location>
        <begin position="536"/>
        <end position="595"/>
    </location>
</feature>
<evidence type="ECO:0000313" key="3">
    <source>
        <dbReference type="EMBL" id="KAJ5068508.1"/>
    </source>
</evidence>
<reference evidence="3" key="1">
    <citation type="submission" date="2022-10" db="EMBL/GenBank/DDBJ databases">
        <title>Novel sulphate-reducing endosymbionts in the free-living metamonad Anaeramoeba.</title>
        <authorList>
            <person name="Jerlstrom-Hultqvist J."/>
            <person name="Cepicka I."/>
            <person name="Gallot-Lavallee L."/>
            <person name="Salas-Leiva D."/>
            <person name="Curtis B.A."/>
            <person name="Zahonova K."/>
            <person name="Pipaliya S."/>
            <person name="Dacks J."/>
            <person name="Roger A.J."/>
        </authorList>
    </citation>
    <scope>NUCLEOTIDE SEQUENCE</scope>
    <source>
        <strain evidence="3">BMAN</strain>
    </source>
</reference>
<evidence type="ECO:0000313" key="4">
    <source>
        <dbReference type="Proteomes" id="UP001149090"/>
    </source>
</evidence>
<evidence type="ECO:0000259" key="2">
    <source>
        <dbReference type="Pfam" id="PF12234"/>
    </source>
</evidence>
<comment type="caution">
    <text evidence="3">The sequence shown here is derived from an EMBL/GenBank/DDBJ whole genome shotgun (WGS) entry which is preliminary data.</text>
</comment>
<dbReference type="InterPro" id="IPR036322">
    <property type="entry name" value="WD40_repeat_dom_sf"/>
</dbReference>
<dbReference type="PANTHER" id="PTHR13950:SF9">
    <property type="entry name" value="RABCONNECTIN-3A"/>
    <property type="match status" value="1"/>
</dbReference>
<organism evidence="3 4">
    <name type="scientific">Anaeramoeba ignava</name>
    <name type="common">Anaerobic marine amoeba</name>
    <dbReference type="NCBI Taxonomy" id="1746090"/>
    <lineage>
        <taxon>Eukaryota</taxon>
        <taxon>Metamonada</taxon>
        <taxon>Anaeramoebidae</taxon>
        <taxon>Anaeramoeba</taxon>
    </lineage>
</organism>
<name>A0A9Q0L9C5_ANAIG</name>
<feature type="compositionally biased region" description="Basic and acidic residues" evidence="1">
    <location>
        <begin position="1178"/>
        <end position="1190"/>
    </location>
</feature>